<dbReference type="AlphaFoldDB" id="A0AAN1L9U3"/>
<organism evidence="7 8">
    <name type="scientific">Phaeobacter piscinae</name>
    <dbReference type="NCBI Taxonomy" id="1580596"/>
    <lineage>
        <taxon>Bacteria</taxon>
        <taxon>Pseudomonadati</taxon>
        <taxon>Pseudomonadota</taxon>
        <taxon>Alphaproteobacteria</taxon>
        <taxon>Rhodobacterales</taxon>
        <taxon>Roseobacteraceae</taxon>
        <taxon>Phaeobacter</taxon>
    </lineage>
</organism>
<dbReference type="RefSeq" id="WP_040180889.1">
    <property type="nucleotide sequence ID" value="NZ_CP010643.1"/>
</dbReference>
<evidence type="ECO:0000256" key="2">
    <source>
        <dbReference type="ARBA" id="ARBA00023125"/>
    </source>
</evidence>
<name>A0AAN1L9U3_9RHOB</name>
<dbReference type="InterPro" id="IPR036271">
    <property type="entry name" value="Tet_transcr_reg_TetR-rel_C_sf"/>
</dbReference>
<feature type="DNA-binding region" description="H-T-H motif" evidence="4">
    <location>
        <begin position="33"/>
        <end position="52"/>
    </location>
</feature>
<dbReference type="Pfam" id="PF17932">
    <property type="entry name" value="TetR_C_24"/>
    <property type="match status" value="1"/>
</dbReference>
<evidence type="ECO:0000256" key="1">
    <source>
        <dbReference type="ARBA" id="ARBA00023015"/>
    </source>
</evidence>
<reference evidence="8 9" key="1">
    <citation type="journal article" date="2017" name="Front. Microbiol.">
        <title>Phaeobacter piscinae sp. nov., a species of the Roseobacter group and potential aquaculture probiont.</title>
        <authorList>
            <person name="Sonnenschein E.C."/>
            <person name="Phippen C.B.W."/>
            <person name="Nielsen K.F."/>
            <person name="Mateiu R.V."/>
            <person name="Melchiorsen J."/>
            <person name="Gram L."/>
            <person name="Overmann J."/>
            <person name="Freese H.M."/>
        </authorList>
    </citation>
    <scope>NUCLEOTIDE SEQUENCE [LARGE SCALE GENOMIC DNA]</scope>
    <source>
        <strain evidence="7 8">P13</strain>
        <strain evidence="6 9">P36</strain>
    </source>
</reference>
<dbReference type="GO" id="GO:0000976">
    <property type="term" value="F:transcription cis-regulatory region binding"/>
    <property type="evidence" value="ECO:0007669"/>
    <property type="project" value="TreeGrafter"/>
</dbReference>
<gene>
    <name evidence="7" type="ORF">PhaeoP13_00793</name>
    <name evidence="6" type="ORF">PhaeoP36_00785</name>
</gene>
<evidence type="ECO:0000256" key="4">
    <source>
        <dbReference type="PROSITE-ProRule" id="PRU00335"/>
    </source>
</evidence>
<dbReference type="Gene3D" id="1.10.357.10">
    <property type="entry name" value="Tetracycline Repressor, domain 2"/>
    <property type="match status" value="1"/>
</dbReference>
<dbReference type="Proteomes" id="UP000218606">
    <property type="component" value="Chromosome"/>
</dbReference>
<reference evidence="6 9" key="4">
    <citation type="journal article" date="2018" name="Environ. Microbiol. Rep.">
        <title>Phylogenetic distribution of roseobacticides in the Roseobacter group and their effect on microalgae.</title>
        <authorList>
            <person name="Sonnenschein E.C."/>
            <person name="Phippen C.B."/>
            <person name="Bentzon-Tilia M."/>
            <person name="Rasmussen S.A."/>
            <person name="Nielsen K.F."/>
            <person name="Gram L."/>
        </authorList>
    </citation>
    <scope>NUCLEOTIDE SEQUENCE [LARGE SCALE GENOMIC DNA]</scope>
    <source>
        <strain evidence="6 9">P36</strain>
    </source>
</reference>
<dbReference type="Pfam" id="PF00440">
    <property type="entry name" value="TetR_N"/>
    <property type="match status" value="1"/>
</dbReference>
<dbReference type="PANTHER" id="PTHR30055">
    <property type="entry name" value="HTH-TYPE TRANSCRIPTIONAL REGULATOR RUTR"/>
    <property type="match status" value="1"/>
</dbReference>
<dbReference type="EMBL" id="CP010767">
    <property type="protein sequence ID" value="ATG42749.1"/>
    <property type="molecule type" value="Genomic_DNA"/>
</dbReference>
<dbReference type="GO" id="GO:0003700">
    <property type="term" value="F:DNA-binding transcription factor activity"/>
    <property type="evidence" value="ECO:0007669"/>
    <property type="project" value="TreeGrafter"/>
</dbReference>
<dbReference type="InterPro" id="IPR041490">
    <property type="entry name" value="KstR2_TetR_C"/>
</dbReference>
<feature type="domain" description="HTH tetR-type" evidence="5">
    <location>
        <begin position="10"/>
        <end position="70"/>
    </location>
</feature>
<keyword evidence="2 4" id="KW-0238">DNA-binding</keyword>
<dbReference type="InterPro" id="IPR050109">
    <property type="entry name" value="HTH-type_TetR-like_transc_reg"/>
</dbReference>
<keyword evidence="1" id="KW-0805">Transcription regulation</keyword>
<dbReference type="Proteomes" id="UP000218891">
    <property type="component" value="Chromosome"/>
</dbReference>
<keyword evidence="9" id="KW-1185">Reference proteome</keyword>
<dbReference type="PANTHER" id="PTHR30055:SF234">
    <property type="entry name" value="HTH-TYPE TRANSCRIPTIONAL REGULATOR BETI"/>
    <property type="match status" value="1"/>
</dbReference>
<evidence type="ECO:0000313" key="7">
    <source>
        <dbReference type="EMBL" id="ATG42749.1"/>
    </source>
</evidence>
<dbReference type="InterPro" id="IPR009057">
    <property type="entry name" value="Homeodomain-like_sf"/>
</dbReference>
<dbReference type="InterPro" id="IPR001647">
    <property type="entry name" value="HTH_TetR"/>
</dbReference>
<proteinExistence type="predicted"/>
<dbReference type="SUPFAM" id="SSF46689">
    <property type="entry name" value="Homeodomain-like"/>
    <property type="match status" value="1"/>
</dbReference>
<evidence type="ECO:0000313" key="8">
    <source>
        <dbReference type="Proteomes" id="UP000218606"/>
    </source>
</evidence>
<protein>
    <submittedName>
        <fullName evidence="7">Transcriptional regulator, TetR family</fullName>
    </submittedName>
</protein>
<dbReference type="PRINTS" id="PR00455">
    <property type="entry name" value="HTHTETR"/>
</dbReference>
<evidence type="ECO:0000256" key="3">
    <source>
        <dbReference type="ARBA" id="ARBA00023163"/>
    </source>
</evidence>
<dbReference type="EMBL" id="CP010643">
    <property type="protein sequence ID" value="ATG34946.1"/>
    <property type="molecule type" value="Genomic_DNA"/>
</dbReference>
<accession>A0AAN1L9U3</accession>
<evidence type="ECO:0000313" key="6">
    <source>
        <dbReference type="EMBL" id="ATG34946.1"/>
    </source>
</evidence>
<reference evidence="7" key="5">
    <citation type="journal article" date="2023" name="ChemBioChem">
        <title>Acyltransferase Domain Exchange between Two Independent Type I Polyketide Synthases in the Same Producer Strain of Macrolide Antibiotics.</title>
        <authorList>
            <person name="Kudo F."/>
            <person name="Kishikawa K."/>
            <person name="Tsuboi K."/>
            <person name="Kido T."/>
            <person name="Usui T."/>
            <person name="Hashimoto J."/>
            <person name="Shin-Ya K."/>
            <person name="Miyanaga A."/>
            <person name="Eguchi T."/>
        </authorList>
    </citation>
    <scope>NUCLEOTIDE SEQUENCE</scope>
    <source>
        <strain evidence="7">P13</strain>
    </source>
</reference>
<evidence type="ECO:0000259" key="5">
    <source>
        <dbReference type="PROSITE" id="PS50977"/>
    </source>
</evidence>
<keyword evidence="3" id="KW-0804">Transcription</keyword>
<reference evidence="7 9" key="2">
    <citation type="journal article" date="2017" name="Genome Biol. Evol.">
        <title>Trajectories and Drivers of Genome Evolution in Surface-Associated Marine Phaeobacter.</title>
        <authorList>
            <person name="Freese H.M."/>
            <person name="Sikorski J."/>
            <person name="Bunk B."/>
            <person name="Scheuner C."/>
            <person name="Meier-Kolthoff J.P."/>
            <person name="Sproer C."/>
            <person name="Gram L."/>
            <person name="Overmann J."/>
        </authorList>
    </citation>
    <scope>NUCLEOTIDE SEQUENCE</scope>
    <source>
        <strain evidence="7">P13</strain>
        <strain evidence="6 9">P36</strain>
    </source>
</reference>
<dbReference type="PROSITE" id="PS50977">
    <property type="entry name" value="HTH_TETR_2"/>
    <property type="match status" value="1"/>
</dbReference>
<reference evidence="6 9" key="3">
    <citation type="journal article" date="2017" name="Int. J. Syst. Evol. Microbiol.">
        <title>Adaptation of Surface-Associated Bacteria to the Open Ocean: A Genomically Distinct Subpopulation of Phaeobacter gallaeciensis Colonizes Pacific Mesozooplankton.</title>
        <authorList>
            <person name="Freese H.M."/>
            <person name="Methner A."/>
            <person name="Overmann J."/>
        </authorList>
    </citation>
    <scope>NUCLEOTIDE SEQUENCE [LARGE SCALE GENOMIC DNA]</scope>
    <source>
        <strain evidence="6 9">P36</strain>
    </source>
</reference>
<dbReference type="SUPFAM" id="SSF48498">
    <property type="entry name" value="Tetracyclin repressor-like, C-terminal domain"/>
    <property type="match status" value="1"/>
</dbReference>
<sequence length="205" mass="23039">MARTQGSHSDITGPRIRAAALKLFAQHGYAAVSMRQIASEVGVQAGALYNYTPDKQSLLFSLMEGHMTELLQAWQDLRAPDQTVPSGGAEDHVLARLEAFTRFHIRFHLERPDAVFIAYMELRNLSEDNFTAIESLRREYENALETILKDGVRLGVFHIPDTKIATLAVIAMLNGVMTWYRSGGRLSLDEVEAIYWDMVQKSVRG</sequence>
<evidence type="ECO:0000313" key="9">
    <source>
        <dbReference type="Proteomes" id="UP000218891"/>
    </source>
</evidence>